<evidence type="ECO:0000259" key="7">
    <source>
        <dbReference type="PROSITE" id="PS50011"/>
    </source>
</evidence>
<dbReference type="InterPro" id="IPR011009">
    <property type="entry name" value="Kinase-like_dom_sf"/>
</dbReference>
<organism evidence="8 9">
    <name type="scientific">Pendulispora albinea</name>
    <dbReference type="NCBI Taxonomy" id="2741071"/>
    <lineage>
        <taxon>Bacteria</taxon>
        <taxon>Pseudomonadati</taxon>
        <taxon>Myxococcota</taxon>
        <taxon>Myxococcia</taxon>
        <taxon>Myxococcales</taxon>
        <taxon>Sorangiineae</taxon>
        <taxon>Pendulisporaceae</taxon>
        <taxon>Pendulispora</taxon>
    </lineage>
</organism>
<dbReference type="Gene3D" id="1.25.40.10">
    <property type="entry name" value="Tetratricopeptide repeat domain"/>
    <property type="match status" value="1"/>
</dbReference>
<feature type="binding site" evidence="5">
    <location>
        <position position="421"/>
    </location>
    <ligand>
        <name>ATP</name>
        <dbReference type="ChEBI" id="CHEBI:30616"/>
    </ligand>
</feature>
<dbReference type="SUPFAM" id="SSF48452">
    <property type="entry name" value="TPR-like"/>
    <property type="match status" value="1"/>
</dbReference>
<keyword evidence="1" id="KW-0808">Transferase</keyword>
<evidence type="ECO:0000313" key="9">
    <source>
        <dbReference type="Proteomes" id="UP001370348"/>
    </source>
</evidence>
<dbReference type="Pfam" id="PF00069">
    <property type="entry name" value="Pkinase"/>
    <property type="match status" value="2"/>
</dbReference>
<proteinExistence type="predicted"/>
<dbReference type="PROSITE" id="PS00109">
    <property type="entry name" value="PROTEIN_KINASE_TYR"/>
    <property type="match status" value="1"/>
</dbReference>
<dbReference type="Gene3D" id="3.30.200.20">
    <property type="entry name" value="Phosphorylase Kinase, domain 1"/>
    <property type="match status" value="2"/>
</dbReference>
<dbReference type="PROSITE" id="PS00108">
    <property type="entry name" value="PROTEIN_KINASE_ST"/>
    <property type="match status" value="1"/>
</dbReference>
<dbReference type="SUPFAM" id="SSF56112">
    <property type="entry name" value="Protein kinase-like (PK-like)"/>
    <property type="match status" value="2"/>
</dbReference>
<dbReference type="GO" id="GO:0016301">
    <property type="term" value="F:kinase activity"/>
    <property type="evidence" value="ECO:0007669"/>
    <property type="project" value="UniProtKB-KW"/>
</dbReference>
<evidence type="ECO:0000313" key="8">
    <source>
        <dbReference type="EMBL" id="WXB13762.1"/>
    </source>
</evidence>
<dbReference type="InterPro" id="IPR017441">
    <property type="entry name" value="Protein_kinase_ATP_BS"/>
</dbReference>
<evidence type="ECO:0000256" key="2">
    <source>
        <dbReference type="ARBA" id="ARBA00022741"/>
    </source>
</evidence>
<feature type="domain" description="Protein kinase" evidence="7">
    <location>
        <begin position="38"/>
        <end position="311"/>
    </location>
</feature>
<dbReference type="CDD" id="cd14014">
    <property type="entry name" value="STKc_PknB_like"/>
    <property type="match status" value="2"/>
</dbReference>
<gene>
    <name evidence="8" type="ORF">LZC94_38745</name>
</gene>
<dbReference type="PANTHER" id="PTHR43289:SF34">
    <property type="entry name" value="SERINE_THREONINE-PROTEIN KINASE YBDM-RELATED"/>
    <property type="match status" value="1"/>
</dbReference>
<dbReference type="InterPro" id="IPR011990">
    <property type="entry name" value="TPR-like_helical_dom_sf"/>
</dbReference>
<protein>
    <submittedName>
        <fullName evidence="8">Protein kinase</fullName>
    </submittedName>
</protein>
<dbReference type="InterPro" id="IPR000719">
    <property type="entry name" value="Prot_kinase_dom"/>
</dbReference>
<keyword evidence="4 5" id="KW-0067">ATP-binding</keyword>
<dbReference type="PROSITE" id="PS00107">
    <property type="entry name" value="PROTEIN_KINASE_ATP"/>
    <property type="match status" value="1"/>
</dbReference>
<feature type="region of interest" description="Disordered" evidence="6">
    <location>
        <begin position="1"/>
        <end position="24"/>
    </location>
</feature>
<evidence type="ECO:0000256" key="1">
    <source>
        <dbReference type="ARBA" id="ARBA00022679"/>
    </source>
</evidence>
<dbReference type="Gene3D" id="1.10.510.10">
    <property type="entry name" value="Transferase(Phosphotransferase) domain 1"/>
    <property type="match status" value="2"/>
</dbReference>
<dbReference type="PANTHER" id="PTHR43289">
    <property type="entry name" value="MITOGEN-ACTIVATED PROTEIN KINASE KINASE KINASE 20-RELATED"/>
    <property type="match status" value="1"/>
</dbReference>
<evidence type="ECO:0000256" key="6">
    <source>
        <dbReference type="SAM" id="MobiDB-lite"/>
    </source>
</evidence>
<reference evidence="8 9" key="1">
    <citation type="submission" date="2021-12" db="EMBL/GenBank/DDBJ databases">
        <title>Discovery of the Pendulisporaceae a myxobacterial family with distinct sporulation behavior and unique specialized metabolism.</title>
        <authorList>
            <person name="Garcia R."/>
            <person name="Popoff A."/>
            <person name="Bader C.D."/>
            <person name="Loehr J."/>
            <person name="Walesch S."/>
            <person name="Walt C."/>
            <person name="Boldt J."/>
            <person name="Bunk B."/>
            <person name="Haeckl F.J.F.P.J."/>
            <person name="Gunesch A.P."/>
            <person name="Birkelbach J."/>
            <person name="Nuebel U."/>
            <person name="Pietschmann T."/>
            <person name="Bach T."/>
            <person name="Mueller R."/>
        </authorList>
    </citation>
    <scope>NUCLEOTIDE SEQUENCE [LARGE SCALE GENOMIC DNA]</scope>
    <source>
        <strain evidence="8 9">MSr11954</strain>
    </source>
</reference>
<dbReference type="PROSITE" id="PS50011">
    <property type="entry name" value="PROTEIN_KINASE_DOM"/>
    <property type="match status" value="2"/>
</dbReference>
<sequence>MAEQPMVERPSKAPVSSGFSAAAPSDGAMAVPRVFGRLLLMKLLARGGMGDVYLAATTGIEGAERPCVVKTVRRDHIHDGSFLARFLDEARVQSQLNHPGVAQVLEASTDESGEPYTLVEYVEGRSLADVRQRAIQLGARIGWPEALAMAIEMAHALAHVHERAGSDGTPLGIVHRDLSPQNVMIGYAGEVKLIDFGTARGHNRRCHTVAGVVFAKPGYVAPEVARQQVGDGRIDVYALGIMLWELCAGRRFLTQDPQKHLEDAAANKVVVPKIAEEIGAPAELDDVIAKLTANDPDDRYASAGFAAHDLGKILSMAPAAKLGERGVRARVQALMKVLWPSEPARSRAEFAKLLKGARSMQKETTTPAAGVVAEQVRAHMNDDASSLPGTPYRLVRKIGEGSSGTVFEAEHVELGRKLAIKVLAAEHASSKDAIERSRREARAVAALSHPNLCLLYDFGRALDGRVFLAMELLEGETLERRLSRMRGMDWREAVELAIEVTRALEAAHTANLVHRDLKPANLFLLDTPTANTERTGLTPVHASPRTERQAARLKLLDFGVAMALSDVDAHDEKRSQGFAIFGTPEYMSPEQVAGDPIDGRCDLYALGCVLYELVTGSAPFEGRSSVLVMGKQLREVPEPPRVRAPHRGIPEALENVIMTALAKSADNRFANAAAMREALEASLVVPAPRRNVRRIASRALAAVAFAAVAIVGGRALTESRLVPSPYAEVAPISLGASGASGASVTPGAALPANAKVPAALAASDPRASTAPVPVPPAAAVVAAKDDVPETDSRRTLDRTPDRRLLEARAYAKTHMGDASALKAWATAAMRAGDLRDARRAAEAWALRDGTAEPRIFLATVLDGTGHRADALAVLEEVLENHPDSVEARRLHARFGVPLGPDGNSSRTSIARR</sequence>
<evidence type="ECO:0000256" key="5">
    <source>
        <dbReference type="PROSITE-ProRule" id="PRU10141"/>
    </source>
</evidence>
<keyword evidence="2 5" id="KW-0547">Nucleotide-binding</keyword>
<dbReference type="InterPro" id="IPR008271">
    <property type="entry name" value="Ser/Thr_kinase_AS"/>
</dbReference>
<keyword evidence="3 8" id="KW-0418">Kinase</keyword>
<dbReference type="InterPro" id="IPR008266">
    <property type="entry name" value="Tyr_kinase_AS"/>
</dbReference>
<evidence type="ECO:0000256" key="3">
    <source>
        <dbReference type="ARBA" id="ARBA00022777"/>
    </source>
</evidence>
<accession>A0ABZ2LS61</accession>
<dbReference type="SMART" id="SM00220">
    <property type="entry name" value="S_TKc"/>
    <property type="match status" value="2"/>
</dbReference>
<keyword evidence="9" id="KW-1185">Reference proteome</keyword>
<feature type="domain" description="Protein kinase" evidence="7">
    <location>
        <begin position="392"/>
        <end position="683"/>
    </location>
</feature>
<name>A0ABZ2LS61_9BACT</name>
<dbReference type="EMBL" id="CP089984">
    <property type="protein sequence ID" value="WXB13762.1"/>
    <property type="molecule type" value="Genomic_DNA"/>
</dbReference>
<dbReference type="Proteomes" id="UP001370348">
    <property type="component" value="Chromosome"/>
</dbReference>
<dbReference type="RefSeq" id="WP_394823377.1">
    <property type="nucleotide sequence ID" value="NZ_CP089984.1"/>
</dbReference>
<evidence type="ECO:0000256" key="4">
    <source>
        <dbReference type="ARBA" id="ARBA00022840"/>
    </source>
</evidence>